<sequence length="243" mass="26504">MNTENTPPPLPTASNMTNNMIVEPMSGPVTLINVIENLLKHPGRLLHECRKGQLKVPLLLFLSTLISFSVFGLLLGSFSGGTQLWASPLKVTLGITAAVLICLPSLYIFSALDGLEARLGQIVVLILTAVALAGLLLLGFAPVIWVFSTSTNSLAFMGFLALIFWVIGLYFGSRLLLQAAQSQGMQSSAYLKTWLGIFVIVTLQMSTSLRPLLGTAETLLPKEKRFFIHHWFGNLTADMSRTR</sequence>
<keyword evidence="1" id="KW-1133">Transmembrane helix</keyword>
<comment type="caution">
    <text evidence="2">The sequence shown here is derived from an EMBL/GenBank/DDBJ whole genome shotgun (WGS) entry which is preliminary data.</text>
</comment>
<name>A0A4V3FI29_9BACT</name>
<feature type="transmembrane region" description="Helical" evidence="1">
    <location>
        <begin position="91"/>
        <end position="110"/>
    </location>
</feature>
<dbReference type="OrthoDB" id="194654at2"/>
<dbReference type="EMBL" id="SOCA01000001">
    <property type="protein sequence ID" value="TDU80853.1"/>
    <property type="molecule type" value="Genomic_DNA"/>
</dbReference>
<keyword evidence="1" id="KW-0472">Membrane</keyword>
<feature type="transmembrane region" description="Helical" evidence="1">
    <location>
        <begin position="154"/>
        <end position="177"/>
    </location>
</feature>
<reference evidence="2 3" key="1">
    <citation type="submission" date="2019-03" db="EMBL/GenBank/DDBJ databases">
        <title>Genomic Encyclopedia of Archaeal and Bacterial Type Strains, Phase II (KMG-II): from individual species to whole genera.</title>
        <authorList>
            <person name="Goeker M."/>
        </authorList>
    </citation>
    <scope>NUCLEOTIDE SEQUENCE [LARGE SCALE GENOMIC DNA]</scope>
    <source>
        <strain evidence="2 3">ATCC 25309</strain>
    </source>
</reference>
<keyword evidence="3" id="KW-1185">Reference proteome</keyword>
<evidence type="ECO:0000313" key="2">
    <source>
        <dbReference type="EMBL" id="TDU80853.1"/>
    </source>
</evidence>
<evidence type="ECO:0008006" key="4">
    <source>
        <dbReference type="Google" id="ProtNLM"/>
    </source>
</evidence>
<gene>
    <name evidence="2" type="ORF">EI77_00151</name>
</gene>
<organism evidence="2 3">
    <name type="scientific">Prosthecobacter fusiformis</name>
    <dbReference type="NCBI Taxonomy" id="48464"/>
    <lineage>
        <taxon>Bacteria</taxon>
        <taxon>Pseudomonadati</taxon>
        <taxon>Verrucomicrobiota</taxon>
        <taxon>Verrucomicrobiia</taxon>
        <taxon>Verrucomicrobiales</taxon>
        <taxon>Verrucomicrobiaceae</taxon>
        <taxon>Prosthecobacter</taxon>
    </lineage>
</organism>
<evidence type="ECO:0000256" key="1">
    <source>
        <dbReference type="SAM" id="Phobius"/>
    </source>
</evidence>
<evidence type="ECO:0000313" key="3">
    <source>
        <dbReference type="Proteomes" id="UP000295662"/>
    </source>
</evidence>
<feature type="transmembrane region" description="Helical" evidence="1">
    <location>
        <begin position="58"/>
        <end position="79"/>
    </location>
</feature>
<proteinExistence type="predicted"/>
<feature type="transmembrane region" description="Helical" evidence="1">
    <location>
        <begin position="122"/>
        <end position="148"/>
    </location>
</feature>
<dbReference type="Proteomes" id="UP000295662">
    <property type="component" value="Unassembled WGS sequence"/>
</dbReference>
<dbReference type="AlphaFoldDB" id="A0A4V3FI29"/>
<dbReference type="RefSeq" id="WP_133792848.1">
    <property type="nucleotide sequence ID" value="NZ_SOCA01000001.1"/>
</dbReference>
<accession>A0A4V3FI29</accession>
<keyword evidence="1" id="KW-0812">Transmembrane</keyword>
<protein>
    <recommendedName>
        <fullName evidence="4">Yip1-like protein</fullName>
    </recommendedName>
</protein>